<dbReference type="GeneID" id="80019301"/>
<accession>A0A2U8UNW4</accession>
<feature type="domain" description="Gp28/Gp37-like" evidence="1">
    <location>
        <begin position="5"/>
        <end position="382"/>
    </location>
</feature>
<dbReference type="Proteomes" id="UP000247188">
    <property type="component" value="Segment"/>
</dbReference>
<proteinExistence type="predicted"/>
<dbReference type="InterPro" id="IPR029432">
    <property type="entry name" value="Gp28/Gp37-like_dom"/>
</dbReference>
<evidence type="ECO:0000259" key="1">
    <source>
        <dbReference type="Pfam" id="PF14594"/>
    </source>
</evidence>
<name>A0A2U8UNW4_9CAUD</name>
<evidence type="ECO:0000313" key="3">
    <source>
        <dbReference type="Proteomes" id="UP000247188"/>
    </source>
</evidence>
<dbReference type="RefSeq" id="YP_010754703.1">
    <property type="nucleotide sequence ID" value="NC_073462.1"/>
</dbReference>
<dbReference type="Pfam" id="PF14594">
    <property type="entry name" value="Sipho_Gp37"/>
    <property type="match status" value="1"/>
</dbReference>
<organism evidence="2 3">
    <name type="scientific">Streptomyces phage Ibantik</name>
    <dbReference type="NCBI Taxonomy" id="2182397"/>
    <lineage>
        <taxon>Viruses</taxon>
        <taxon>Duplodnaviria</taxon>
        <taxon>Heunggongvirae</taxon>
        <taxon>Uroviricota</taxon>
        <taxon>Caudoviricetes</taxon>
        <taxon>Ibantikvirus</taxon>
        <taxon>Ibantikvirus ibantik</taxon>
    </lineage>
</organism>
<dbReference type="KEGG" id="vg:80019301"/>
<gene>
    <name evidence="2" type="primary">81</name>
    <name evidence="2" type="ORF">SEA_IBANTIK_81</name>
</gene>
<dbReference type="EMBL" id="MH155870">
    <property type="protein sequence ID" value="AWN05303.1"/>
    <property type="molecule type" value="Genomic_DNA"/>
</dbReference>
<evidence type="ECO:0000313" key="2">
    <source>
        <dbReference type="EMBL" id="AWN05303.1"/>
    </source>
</evidence>
<sequence>MGYRIEVRDKELNRIGEIDTWIQLDMVIQHCDQGSWKLLVKAGTPQADLLQQGGGVAVYQDDVPTPILTGQIEDFQKYFTTVQHSSEGSIFVGGKTDNKLAYSRLAFVDPAKTVAQQYSTILDVRMVKAPASRLIWDEVQKSLGSGALVDRRAYGVNTGTAPAFGPSKSDSLRYDVIGEKFAEWCSDKKTGWRFLWNPNTKTIDLDVYAPRDLSKSIRFSPELGNLREYIWTLSAPKVTRAIVACQGEGVDRYIYQKIDAAAEAEWGLQIEQFIDRRDLPLMTDQTNGQPMKAKPEVTDAEFEAAKEAVVQAAEEALKEGEKSGNFQLYPIDTEQIKFGRDYFVGDLVTVDVDGTERVDMVREVSITVDDGGKAVTVSPKVGEQGSGDPLNLYSTVFEMRKKLRKLEARM</sequence>
<reference evidence="3" key="1">
    <citation type="submission" date="2018-04" db="EMBL/GenBank/DDBJ databases">
        <authorList>
            <person name="Go L.Y."/>
            <person name="Mitchell J.A."/>
        </authorList>
    </citation>
    <scope>NUCLEOTIDE SEQUENCE [LARGE SCALE GENOMIC DNA]</scope>
</reference>
<keyword evidence="3" id="KW-1185">Reference proteome</keyword>
<protein>
    <submittedName>
        <fullName evidence="2">Minor tail protein</fullName>
    </submittedName>
</protein>